<keyword evidence="5" id="KW-1185">Reference proteome</keyword>
<dbReference type="InterPro" id="IPR055414">
    <property type="entry name" value="LRR_R13L4/SHOC2-like"/>
</dbReference>
<dbReference type="PROSITE" id="PS51450">
    <property type="entry name" value="LRR"/>
    <property type="match status" value="3"/>
</dbReference>
<dbReference type="InterPro" id="IPR032675">
    <property type="entry name" value="LRR_dom_sf"/>
</dbReference>
<dbReference type="SMART" id="SM00369">
    <property type="entry name" value="LRR_TYP"/>
    <property type="match status" value="6"/>
</dbReference>
<reference evidence="6" key="2">
    <citation type="submission" date="2025-08" db="UniProtKB">
        <authorList>
            <consortium name="RefSeq"/>
        </authorList>
    </citation>
    <scope>IDENTIFICATION</scope>
</reference>
<dbReference type="RefSeq" id="XP_016646934.1">
    <property type="nucleotide sequence ID" value="XM_016791448.1"/>
</dbReference>
<keyword evidence="2" id="KW-0677">Repeat</keyword>
<evidence type="ECO:0000256" key="3">
    <source>
        <dbReference type="ARBA" id="ARBA00022821"/>
    </source>
</evidence>
<protein>
    <submittedName>
        <fullName evidence="6">Uncharacterized protein LOC103319286</fullName>
    </submittedName>
</protein>
<dbReference type="Gene3D" id="1.10.8.430">
    <property type="entry name" value="Helical domain of apoptotic protease-activating factors"/>
    <property type="match status" value="2"/>
</dbReference>
<dbReference type="Gene3D" id="3.40.50.300">
    <property type="entry name" value="P-loop containing nucleotide triphosphate hydrolases"/>
    <property type="match status" value="2"/>
</dbReference>
<dbReference type="InterPro" id="IPR042197">
    <property type="entry name" value="Apaf_helical"/>
</dbReference>
<reference evidence="5" key="1">
    <citation type="journal article" date="2012" name="Nat. Commun.">
        <title>The genome of Prunus mume.</title>
        <authorList>
            <person name="Zhang Q."/>
            <person name="Chen W."/>
            <person name="Sun L."/>
            <person name="Zhao F."/>
            <person name="Huang B."/>
            <person name="Yang W."/>
            <person name="Tao Y."/>
            <person name="Wang J."/>
            <person name="Yuan Z."/>
            <person name="Fan G."/>
            <person name="Xing Z."/>
            <person name="Han C."/>
            <person name="Pan H."/>
            <person name="Zhong X."/>
            <person name="Shi W."/>
            <person name="Liang X."/>
            <person name="Du D."/>
            <person name="Sun F."/>
            <person name="Xu Z."/>
            <person name="Hao R."/>
            <person name="Lv T."/>
            <person name="Lv Y."/>
            <person name="Zheng Z."/>
            <person name="Sun M."/>
            <person name="Luo L."/>
            <person name="Cai M."/>
            <person name="Gao Y."/>
            <person name="Wang J."/>
            <person name="Yin Y."/>
            <person name="Xu X."/>
            <person name="Cheng T."/>
            <person name="Wang J."/>
        </authorList>
    </citation>
    <scope>NUCLEOTIDE SEQUENCE [LARGE SCALE GENOMIC DNA]</scope>
</reference>
<dbReference type="GeneID" id="103319286"/>
<organism evidence="5 6">
    <name type="scientific">Prunus mume</name>
    <name type="common">Japanese apricot</name>
    <name type="synonym">Armeniaca mume</name>
    <dbReference type="NCBI Taxonomy" id="102107"/>
    <lineage>
        <taxon>Eukaryota</taxon>
        <taxon>Viridiplantae</taxon>
        <taxon>Streptophyta</taxon>
        <taxon>Embryophyta</taxon>
        <taxon>Tracheophyta</taxon>
        <taxon>Spermatophyta</taxon>
        <taxon>Magnoliopsida</taxon>
        <taxon>eudicotyledons</taxon>
        <taxon>Gunneridae</taxon>
        <taxon>Pentapetalae</taxon>
        <taxon>rosids</taxon>
        <taxon>fabids</taxon>
        <taxon>Rosales</taxon>
        <taxon>Rosaceae</taxon>
        <taxon>Amygdaloideae</taxon>
        <taxon>Amygdaleae</taxon>
        <taxon>Prunus</taxon>
    </lineage>
</organism>
<dbReference type="Proteomes" id="UP000694861">
    <property type="component" value="Linkage group LG2"/>
</dbReference>
<dbReference type="Gene3D" id="3.40.50.10140">
    <property type="entry name" value="Toll/interleukin-1 receptor homology (TIR) domain"/>
    <property type="match status" value="1"/>
</dbReference>
<dbReference type="InterPro" id="IPR001611">
    <property type="entry name" value="Leu-rich_rpt"/>
</dbReference>
<dbReference type="InterPro" id="IPR035897">
    <property type="entry name" value="Toll_tir_struct_dom_sf"/>
</dbReference>
<dbReference type="InterPro" id="IPR000157">
    <property type="entry name" value="TIR_dom"/>
</dbReference>
<evidence type="ECO:0000256" key="1">
    <source>
        <dbReference type="ARBA" id="ARBA00022614"/>
    </source>
</evidence>
<keyword evidence="1" id="KW-0433">Leucine-rich repeat</keyword>
<keyword evidence="3" id="KW-0611">Plant defense</keyword>
<feature type="domain" description="TIR" evidence="4">
    <location>
        <begin position="14"/>
        <end position="178"/>
    </location>
</feature>
<dbReference type="SMART" id="SM00255">
    <property type="entry name" value="TIR"/>
    <property type="match status" value="1"/>
</dbReference>
<dbReference type="InterPro" id="IPR058192">
    <property type="entry name" value="WHD_ROQ1-like"/>
</dbReference>
<dbReference type="SUPFAM" id="SSF52200">
    <property type="entry name" value="Toll/Interleukin receptor TIR domain"/>
    <property type="match status" value="1"/>
</dbReference>
<dbReference type="SMART" id="SM00382">
    <property type="entry name" value="AAA"/>
    <property type="match status" value="2"/>
</dbReference>
<dbReference type="PANTHER" id="PTHR11017:SF271">
    <property type="entry name" value="DISEASE RESISTANCE PROTEIN (TIR-NBS-LRR CLASS) FAMILY"/>
    <property type="match status" value="1"/>
</dbReference>
<dbReference type="Pfam" id="PF23282">
    <property type="entry name" value="WHD_ROQ1"/>
    <property type="match status" value="2"/>
</dbReference>
<dbReference type="SUPFAM" id="SSF52540">
    <property type="entry name" value="P-loop containing nucleoside triphosphate hydrolases"/>
    <property type="match status" value="2"/>
</dbReference>
<gene>
    <name evidence="6" type="primary">LOC103319286</name>
</gene>
<dbReference type="Pfam" id="PF01582">
    <property type="entry name" value="TIR"/>
    <property type="match status" value="1"/>
</dbReference>
<evidence type="ECO:0000259" key="4">
    <source>
        <dbReference type="PROSITE" id="PS50104"/>
    </source>
</evidence>
<dbReference type="Pfam" id="PF00931">
    <property type="entry name" value="NB-ARC"/>
    <property type="match status" value="2"/>
</dbReference>
<evidence type="ECO:0000313" key="5">
    <source>
        <dbReference type="Proteomes" id="UP000694861"/>
    </source>
</evidence>
<evidence type="ECO:0000256" key="2">
    <source>
        <dbReference type="ARBA" id="ARBA00022737"/>
    </source>
</evidence>
<dbReference type="SUPFAM" id="SSF52058">
    <property type="entry name" value="L domain-like"/>
    <property type="match status" value="4"/>
</dbReference>
<dbReference type="Pfam" id="PF23598">
    <property type="entry name" value="LRR_14"/>
    <property type="match status" value="1"/>
</dbReference>
<dbReference type="InterPro" id="IPR003593">
    <property type="entry name" value="AAA+_ATPase"/>
</dbReference>
<dbReference type="PROSITE" id="PS50104">
    <property type="entry name" value="TIR"/>
    <property type="match status" value="1"/>
</dbReference>
<dbReference type="InterPro" id="IPR003591">
    <property type="entry name" value="Leu-rich_rpt_typical-subtyp"/>
</dbReference>
<dbReference type="InterPro" id="IPR044974">
    <property type="entry name" value="Disease_R_plants"/>
</dbReference>
<dbReference type="Gene3D" id="3.80.10.10">
    <property type="entry name" value="Ribonuclease Inhibitor"/>
    <property type="match status" value="7"/>
</dbReference>
<name>A0ABM1LHQ7_PRUMU</name>
<dbReference type="PRINTS" id="PR00364">
    <property type="entry name" value="DISEASERSIST"/>
</dbReference>
<dbReference type="InterPro" id="IPR002182">
    <property type="entry name" value="NB-ARC"/>
</dbReference>
<accession>A0ABM1LHQ7</accession>
<proteinExistence type="predicted"/>
<dbReference type="PANTHER" id="PTHR11017">
    <property type="entry name" value="LEUCINE-RICH REPEAT-CONTAINING PROTEIN"/>
    <property type="match status" value="1"/>
</dbReference>
<evidence type="ECO:0000313" key="6">
    <source>
        <dbReference type="RefSeq" id="XP_016646934.1"/>
    </source>
</evidence>
<sequence length="2920" mass="330576">MGSRAAREASSMQWKYHIFLSFRGEDTRKGFTSHLHKALESRGYDVFMDEDDLQVGQVIKPELLQAIEKSKISVIVFSTRYADSSWCLDELVKIMECRRTLNQIVFPIFYKVDPSDVRKQTGTLASDFQKHTIRHKDEVVKEWRKALTEAADLCAGVLEDRNEAKFIEAFIENNIVGRLSTTPLPVAAYPVGVDSRAHDMVSYILGGGSQDVVVIGIWGMAGLGKTTAAKAIYNQIKDKFEAHGFLGDIRDTANRHGLIYLQKLLLAEINKKPTKFHVSCVDGGMGMIKKELGRKRVLVIIDDVDEKEQLEAIVGNRDWFGSGSRIIITTRDKHFLDVLHVNKTFTVPEMNPDEGLELFCRHAFQKGCPNKRYLELSKKVVFYSGGLPLALIVLGSFLIGRTIAEWESQLQELERIPPKDILKKLRISYDGLDRDEKCIFLDISCFFIGMNKDHVRKILDGCGFKAEIKISVLLQKCLVTVNEENQLTMHDLLRDMGRAICQEDRSRLWLSPEDLTDVLEDKSETKKVERLALNLRSSEKASFGTEAFSEMRKLRLLQLNYAELTGEYKFLSKNLRWLCWHGFLLDSIPGDFDLTSLIAMDLQFSKLKIVWKDCKVLEKLTIINLSHSHDLTTSPDFSKVPNLEELILECTSLSDVHESIGDLKRLALVNLEHCKMLKDLPLNLYRSKSIETLLLNGCSRFENLAEGLGDMVSLRTLEADDTAVTKIPSSIVKLKNLRSLALCGLARLTGFLPHSYLRSTGFLPPLLDGLNSLRKLALADCNLTDDELPKDLGSLSSLEYLDCGQNSFCRLPSLSGLSKLEYLCLNDCRQLRAIPKLPTNLKVLRGFGCTALETMPDFSEMSSIRELYLSDSDKLTEIPGLDKSLNSVTRIHMEGCTNLTTNFRKKILQGWTSCGFGGIYLEGGIYDFPKWFKLVGNEYNEVDFEVPQFFSCDLKGLTLCCVYSSDNPKPKDGLGIMVRNVTQGTTLHTWPAIASVKTDSKPEDYYLWQGQLSNDRLSLQGGDKVLLSVFATVDFVRVKKAGVNLKWDKVMKENMHDSDPHLYDLSRAPDEAGPSQGEPLREFVPACSFTDTAIYNDLGSLISLEYLDLRKNNVLSLPCLSGLVKLEWLCLNHCRNLSAIPDLPTNLKVLEAAGCIGLETMPDVSKTLNMRELYLCDSFKLTEIIGLDKSLNSITRIHMEGCTSLTAQFRNNIMQGWTSCGYGGIFLNGNDIPDWFDFVNENNFVDFTVPSSARRSFTGLTLSFVYSLDFELKAPITINITNFSQGTDFDALMTHASLHYLWKPEEHYLWQGQLSNDVLQLQEMDTVQIRIVPHDDSAKVKKTGVSLVWDKLMKENMIDYNICGYRHHPSQNLVNDYEAYSVGITSRLEVLSNHLNFETSGSKDVVRMIGILGMGGIGKTTLAKAIYNKFEGRSFLANVREVIANQPITGLVGLQKQLLNDIFKSKGHIKFDSVAKGIEMIRERLPCKRALVIIDDADDLQQLKAIARARDCFGPGSRIVITTRNQHLLEQIGVDSIYMAQEMDEKEALELFGWHAFESGYPNQEYLDLSKRVIRYCQGLPLALEVVGSFLNKRPIAEWESHSEKLERSPDEDIQKILRISYDGLPDPKKREIFLDISCFFIGMDKEYVTQILDGCGFDATTGINVLIERCLVTISEQNKLMMHDLLRDMGREIVYENAHGDPEKFSRLWKREDIIDVLSYESGTEEIEGVALDSDLDSDLDLTRFSAQAFANMKKLRLLHLSGVELTGEYKDFPKKLIWLYWHYFPLESIPDDFPTQPKLVALDLRHSKLKIVWKDCKLHENLKFLNLSYSSKLTKSPEFSKLPNLEELILEGCVSLSEVYSSIGDLQRLSLVNLEGCIRLRDLPLNFYKSKSVETLLLNDCLSFEKLAEGLGDMVSLTTLEANKTAIRQIPSSILKLKKLKVLSLCYVEGSPSTNLLPHSLQSLSSLRELALADWSLTDDAFPKDLGSLISLERLDLARNDFCSLPSLSRLSQLQDLSLDQCKNLRAIPDLPTNLKVLRAGGCIALEKMPDFSEMSNIRELYLSDSGKLTEIPGLDKSLNSMTRIHMEKCTNLTADFRKNILQGWTSCGYGGICLSGNYIPDWFDYVPDDDIVYFTVPQSVGRILKGLTLSFVYSSAIYENVCISIKNMTKGTELDAMILHNDFSTPIEYLWQGQLSNDESTEYLWQGQLSNDELKLQDGDEVLIEIIKKYNSLMVKKTGVSLVWDKFMNENLIDYHLCRYERRPSQNLINDDDTIRVENDNRITYLPDFSKFPNLEKLILKGCKRLYKVHSSIGDLGRLSLVNLEGCRKLIQLLCLAGCWLSTEDAIPKDLCSLISLEHLLLGGNDFCSLPSLAGLSKLKVLCLNACRKLRAIPDLPTNLYVLKANGCPKLETISDFSKMLNMRELYLCDSFKLTEVPGLDKSLNSMTRIHMEGCTNLTADFRNNIIQGWTSCGYGGIFLSGNDIPDWFDYVHDDDIVYFTVPQSDGRNLKGLTLSFVCSSARYDRCCISIKNMTKGTELDAWIIPDCRTLGYYLWQGQISIDKLKLQDGDNVWIEIIIKNDWVMVEVKKTGVSLVWDKFMNENMIDYYLCAYERRPYLVNDDYIIHVENDNRITKSPDFSKFPNLEKLILKGCMWLYKVHSSIGDLGRLSLLNLEGCYNLKDLPLTFYKSKSIETLILNGCSSFEKLADGLGDMASLTILEADDTCIKCVASGVQRWTSCGFGGIYLNGIYDIPEWFKFVNHVDNIVSFEVPPRIMGSDLKGLTICFVYSSDRRKFLTMPYWSYGKFKDSQNGLIGIIVRNLTKQTALHTKIAIASLKTWNRPEDHYLWQGQLLNDVLHLEGGDHVSILVRPDDVDFVRVKKTGVHLEWDKVMKENMDNPDPHLYALETNGDFSGS</sequence>
<dbReference type="InterPro" id="IPR027417">
    <property type="entry name" value="P-loop_NTPase"/>
</dbReference>